<proteinExistence type="predicted"/>
<evidence type="ECO:0008006" key="6">
    <source>
        <dbReference type="Google" id="ProtNLM"/>
    </source>
</evidence>
<evidence type="ECO:0000313" key="4">
    <source>
        <dbReference type="Proteomes" id="UP000289220"/>
    </source>
</evidence>
<gene>
    <name evidence="3" type="ORF">BREV_BREV_01517</name>
    <name evidence="2" type="ORF">GYM46_00570</name>
</gene>
<dbReference type="AlphaFoldDB" id="A0A6G7EE32"/>
<organism evidence="3 4">
    <name type="scientific">Brevundimonas mediterranea</name>
    <dbReference type="NCBI Taxonomy" id="74329"/>
    <lineage>
        <taxon>Bacteria</taxon>
        <taxon>Pseudomonadati</taxon>
        <taxon>Pseudomonadota</taxon>
        <taxon>Alphaproteobacteria</taxon>
        <taxon>Caulobacterales</taxon>
        <taxon>Caulobacteraceae</taxon>
        <taxon>Brevundimonas</taxon>
    </lineage>
</organism>
<sequence length="112" mass="11682">MNHKTDFANLIARRLQTAEQALDQALAEISLLTHDMTRHRAGARFAAQAGHQALVDVQAAAGALVEGRSRLVASHDRLARIARTLGIIVTAGGPLEGKDQPAGGATALALDA</sequence>
<feature type="coiled-coil region" evidence="1">
    <location>
        <begin position="8"/>
        <end position="35"/>
    </location>
</feature>
<dbReference type="KEGG" id="bmed:GYM46_00570"/>
<dbReference type="EMBL" id="UXHF01000025">
    <property type="protein sequence ID" value="VDC49868.1"/>
    <property type="molecule type" value="Genomic_DNA"/>
</dbReference>
<reference evidence="3 4" key="1">
    <citation type="submission" date="2018-11" db="EMBL/GenBank/DDBJ databases">
        <authorList>
            <person name="Peiro R."/>
            <person name="Begona"/>
            <person name="Cbmso G."/>
            <person name="Lopez M."/>
            <person name="Gonzalez S."/>
            <person name="Sacristan E."/>
            <person name="Castillo E."/>
        </authorList>
    </citation>
    <scope>NUCLEOTIDE SEQUENCE [LARGE SCALE GENOMIC DNA]</scope>
    <source>
        <strain evidence="3">Brev_genome</strain>
    </source>
</reference>
<dbReference type="RefSeq" id="WP_008260189.1">
    <property type="nucleotide sequence ID" value="NZ_CP048751.1"/>
</dbReference>
<reference evidence="2 5" key="2">
    <citation type="submission" date="2020-01" db="EMBL/GenBank/DDBJ databases">
        <authorList>
            <person name="Wang S."/>
        </authorList>
    </citation>
    <scope>NUCLEOTIDE SEQUENCE [LARGE SCALE GENOMIC DNA]</scope>
    <source>
        <strain evidence="2 5">D151-2-6</strain>
    </source>
</reference>
<dbReference type="Proteomes" id="UP000289220">
    <property type="component" value="Unassembled WGS sequence"/>
</dbReference>
<dbReference type="EMBL" id="CP048751">
    <property type="protein sequence ID" value="QIH71607.1"/>
    <property type="molecule type" value="Genomic_DNA"/>
</dbReference>
<keyword evidence="1" id="KW-0175">Coiled coil</keyword>
<name>A0A6G7EE32_9CAUL</name>
<dbReference type="Proteomes" id="UP000501325">
    <property type="component" value="Chromosome"/>
</dbReference>
<evidence type="ECO:0000313" key="5">
    <source>
        <dbReference type="Proteomes" id="UP000501325"/>
    </source>
</evidence>
<evidence type="ECO:0000313" key="2">
    <source>
        <dbReference type="EMBL" id="QIH71607.1"/>
    </source>
</evidence>
<keyword evidence="4" id="KW-1185">Reference proteome</keyword>
<accession>A0A6G7EE32</accession>
<evidence type="ECO:0000256" key="1">
    <source>
        <dbReference type="SAM" id="Coils"/>
    </source>
</evidence>
<evidence type="ECO:0000313" key="3">
    <source>
        <dbReference type="EMBL" id="VDC49868.1"/>
    </source>
</evidence>
<protein>
    <recommendedName>
        <fullName evidence="6">Chemotaxis protein</fullName>
    </recommendedName>
</protein>